<feature type="coiled-coil region" evidence="1">
    <location>
        <begin position="110"/>
        <end position="232"/>
    </location>
</feature>
<comment type="caution">
    <text evidence="2">The sequence shown here is derived from an EMBL/GenBank/DDBJ whole genome shotgun (WGS) entry which is preliminary data.</text>
</comment>
<dbReference type="EMBL" id="SLZR01000003">
    <property type="protein sequence ID" value="TCS42509.1"/>
    <property type="molecule type" value="Genomic_DNA"/>
</dbReference>
<feature type="coiled-coil region" evidence="1">
    <location>
        <begin position="258"/>
        <end position="348"/>
    </location>
</feature>
<keyword evidence="3" id="KW-1185">Reference proteome</keyword>
<dbReference type="AlphaFoldDB" id="A0A4R3IAJ3"/>
<sequence>MTVQKQPVTASTVGEAIFQCWRNGQNATVEVVMKALGSTHRQKVNNLMAEGRSCAAEMIQTREAEAQLKEDFPSEAFEAIRSWAKQVAEIRLTDWENALKARELALHDEQQAMQTRLQSTQQQLAGLEVQNATLQNQLTEAEKQADKNQAALQAKCDGLEHALADARERAGQAEARLDVTSQALKTTQADLAEQKQTTRKLAEQCDELNQTNKQQSTQLIQLTQQLESHKVQAAERDRNYQTREAAWLTERDERIRSETESTQLRQQLQTRLETLQAEFSALQQQQNSAEQAQASLKADIRNLEQAQAITLAQLESERSGQEKKDRRLIELERQNAALQAELARAGEGAEKGLLTSANKTD</sequence>
<proteinExistence type="predicted"/>
<dbReference type="RefSeq" id="WP_132700424.1">
    <property type="nucleotide sequence ID" value="NZ_SLZR01000003.1"/>
</dbReference>
<keyword evidence="1" id="KW-0175">Coiled coil</keyword>
<accession>A0A4R3IAJ3</accession>
<dbReference type="Proteomes" id="UP000295793">
    <property type="component" value="Unassembled WGS sequence"/>
</dbReference>
<evidence type="ECO:0000256" key="1">
    <source>
        <dbReference type="SAM" id="Coils"/>
    </source>
</evidence>
<reference evidence="2 3" key="1">
    <citation type="submission" date="2019-03" db="EMBL/GenBank/DDBJ databases">
        <title>Genomic Encyclopedia of Archaeal and Bacterial Type Strains, Phase II (KMG-II): from individual species to whole genera.</title>
        <authorList>
            <person name="Goeker M."/>
        </authorList>
    </citation>
    <scope>NUCLEOTIDE SEQUENCE [LARGE SCALE GENOMIC DNA]</scope>
    <source>
        <strain evidence="2 3">DSM 15388</strain>
    </source>
</reference>
<evidence type="ECO:0000313" key="3">
    <source>
        <dbReference type="Proteomes" id="UP000295793"/>
    </source>
</evidence>
<protein>
    <recommendedName>
        <fullName evidence="4">Plasmid replication DNA-binding protein KfrA</fullName>
    </recommendedName>
</protein>
<organism evidence="2 3">
    <name type="scientific">Reinekea marinisedimentorum</name>
    <dbReference type="NCBI Taxonomy" id="230495"/>
    <lineage>
        <taxon>Bacteria</taxon>
        <taxon>Pseudomonadati</taxon>
        <taxon>Pseudomonadota</taxon>
        <taxon>Gammaproteobacteria</taxon>
        <taxon>Oceanospirillales</taxon>
        <taxon>Saccharospirillaceae</taxon>
        <taxon>Reinekea</taxon>
    </lineage>
</organism>
<name>A0A4R3IAJ3_9GAMM</name>
<gene>
    <name evidence="2" type="ORF">BCF53_103170</name>
</gene>
<evidence type="ECO:0008006" key="4">
    <source>
        <dbReference type="Google" id="ProtNLM"/>
    </source>
</evidence>
<evidence type="ECO:0000313" key="2">
    <source>
        <dbReference type="EMBL" id="TCS42509.1"/>
    </source>
</evidence>